<organism evidence="2">
    <name type="scientific">uncultured Nocardioidaceae bacterium</name>
    <dbReference type="NCBI Taxonomy" id="253824"/>
    <lineage>
        <taxon>Bacteria</taxon>
        <taxon>Bacillati</taxon>
        <taxon>Actinomycetota</taxon>
        <taxon>Actinomycetes</taxon>
        <taxon>Propionibacteriales</taxon>
        <taxon>Nocardioidaceae</taxon>
        <taxon>environmental samples</taxon>
    </lineage>
</organism>
<feature type="compositionally biased region" description="Basic residues" evidence="1">
    <location>
        <begin position="51"/>
        <end position="62"/>
    </location>
</feature>
<sequence length="291" mass="30237">CVSVSISRRTPSPVALPRSPACCGTWVGPVTPPASTCSRSTTTSSACRGASRPRRRCSRATRRSASSRPTPSASCSSCSSPRSPTATPGCWRRWSRRWTCSPAVGRPSASAPAGPRRSTAASASPSRRCGTASSCSRRPCRSWQACGPTTTAGTPAGTTGSGGPSTRRNRCPGCRSWSAVSGSGRPCAWSRGTPTPATSSPAVTAAPTSWQASSRSCASTANGRGRRTTPSARRCCGHRPSTPPGPGSSSPRWRPWPRSASRRCMSCPGTTPSASRGRWASTSYRGSATWR</sequence>
<dbReference type="EMBL" id="CADCUH010000133">
    <property type="protein sequence ID" value="CAA9351415.1"/>
    <property type="molecule type" value="Genomic_DNA"/>
</dbReference>
<name>A0A6J4M6U2_9ACTN</name>
<feature type="compositionally biased region" description="Low complexity" evidence="1">
    <location>
        <begin position="193"/>
        <end position="209"/>
    </location>
</feature>
<feature type="region of interest" description="Disordered" evidence="1">
    <location>
        <begin position="102"/>
        <end position="291"/>
    </location>
</feature>
<dbReference type="AlphaFoldDB" id="A0A6J4M6U2"/>
<feature type="compositionally biased region" description="Low complexity" evidence="1">
    <location>
        <begin position="102"/>
        <end position="128"/>
    </location>
</feature>
<gene>
    <name evidence="2" type="ORF">AVDCRST_MAG36-2013</name>
</gene>
<evidence type="ECO:0000313" key="2">
    <source>
        <dbReference type="EMBL" id="CAA9351415.1"/>
    </source>
</evidence>
<feature type="compositionally biased region" description="Low complexity" evidence="1">
    <location>
        <begin position="33"/>
        <end position="50"/>
    </location>
</feature>
<feature type="region of interest" description="Disordered" evidence="1">
    <location>
        <begin position="32"/>
        <end position="89"/>
    </location>
</feature>
<feature type="compositionally biased region" description="Polar residues" evidence="1">
    <location>
        <begin position="268"/>
        <end position="291"/>
    </location>
</feature>
<feature type="compositionally biased region" description="Low complexity" evidence="1">
    <location>
        <begin position="247"/>
        <end position="263"/>
    </location>
</feature>
<feature type="non-terminal residue" evidence="2">
    <location>
        <position position="291"/>
    </location>
</feature>
<proteinExistence type="predicted"/>
<protein>
    <submittedName>
        <fullName evidence="2">Uncharacterized protein</fullName>
    </submittedName>
</protein>
<accession>A0A6J4M6U2</accession>
<feature type="compositionally biased region" description="Low complexity" evidence="1">
    <location>
        <begin position="147"/>
        <end position="158"/>
    </location>
</feature>
<feature type="compositionally biased region" description="Low complexity" evidence="1">
    <location>
        <begin position="63"/>
        <end position="89"/>
    </location>
</feature>
<reference evidence="2" key="1">
    <citation type="submission" date="2020-02" db="EMBL/GenBank/DDBJ databases">
        <authorList>
            <person name="Meier V. D."/>
        </authorList>
    </citation>
    <scope>NUCLEOTIDE SEQUENCE</scope>
    <source>
        <strain evidence="2">AVDCRST_MAG36</strain>
    </source>
</reference>
<feature type="compositionally biased region" description="Polar residues" evidence="1">
    <location>
        <begin position="210"/>
        <end position="222"/>
    </location>
</feature>
<feature type="non-terminal residue" evidence="2">
    <location>
        <position position="1"/>
    </location>
</feature>
<evidence type="ECO:0000256" key="1">
    <source>
        <dbReference type="SAM" id="MobiDB-lite"/>
    </source>
</evidence>